<name>A0A4T0RUB1_9BASI</name>
<dbReference type="InterPro" id="IPR019349">
    <property type="entry name" value="Ribosomal_mS35_mit"/>
</dbReference>
<dbReference type="Gene3D" id="1.10.472.10">
    <property type="entry name" value="Cyclin-like"/>
    <property type="match status" value="1"/>
</dbReference>
<dbReference type="PANTHER" id="PTHR13490:SF0">
    <property type="entry name" value="SMALL RIBOSOMAL SUBUNIT PROTEIN MS35"/>
    <property type="match status" value="1"/>
</dbReference>
<dbReference type="GO" id="GO:0032543">
    <property type="term" value="P:mitochondrial translation"/>
    <property type="evidence" value="ECO:0007669"/>
    <property type="project" value="InterPro"/>
</dbReference>
<feature type="region of interest" description="Disordered" evidence="1">
    <location>
        <begin position="201"/>
        <end position="220"/>
    </location>
</feature>
<proteinExistence type="predicted"/>
<evidence type="ECO:0000256" key="1">
    <source>
        <dbReference type="SAM" id="MobiDB-lite"/>
    </source>
</evidence>
<evidence type="ECO:0000313" key="4">
    <source>
        <dbReference type="Proteomes" id="UP000307169"/>
    </source>
</evidence>
<dbReference type="Pfam" id="PF10213">
    <property type="entry name" value="MRP-S28"/>
    <property type="match status" value="1"/>
</dbReference>
<organism evidence="3 4">
    <name type="scientific">Wallemia mellicola</name>
    <dbReference type="NCBI Taxonomy" id="1708541"/>
    <lineage>
        <taxon>Eukaryota</taxon>
        <taxon>Fungi</taxon>
        <taxon>Dikarya</taxon>
        <taxon>Basidiomycota</taxon>
        <taxon>Wallemiomycotina</taxon>
        <taxon>Wallemiomycetes</taxon>
        <taxon>Wallemiales</taxon>
        <taxon>Wallemiaceae</taxon>
        <taxon>Wallemia</taxon>
    </lineage>
</organism>
<reference evidence="3 4" key="1">
    <citation type="submission" date="2019-03" db="EMBL/GenBank/DDBJ databases">
        <title>Sequencing 25 genomes of Wallemia mellicola.</title>
        <authorList>
            <person name="Gostincar C."/>
        </authorList>
    </citation>
    <scope>NUCLEOTIDE SEQUENCE [LARGE SCALE GENOMIC DNA]</scope>
    <source>
        <strain evidence="3 4">EXF-1262</strain>
    </source>
</reference>
<comment type="caution">
    <text evidence="3">The sequence shown here is derived from an EMBL/GenBank/DDBJ whole genome shotgun (WGS) entry which is preliminary data.</text>
</comment>
<dbReference type="CDD" id="cd20557">
    <property type="entry name" value="CYCLIN_ScPCL1-like"/>
    <property type="match status" value="1"/>
</dbReference>
<protein>
    <recommendedName>
        <fullName evidence="2">Small ribosomal subunit protein mS35 mitochondrial conserved domain-containing protein</fullName>
    </recommendedName>
</protein>
<dbReference type="AlphaFoldDB" id="A0A4T0RUB1"/>
<dbReference type="PANTHER" id="PTHR13490">
    <property type="entry name" value="MITOCHONDRIAL 28S RIBOSOMAL PROTEIN S28"/>
    <property type="match status" value="1"/>
</dbReference>
<feature type="domain" description="Small ribosomal subunit protein mS35 mitochondrial conserved" evidence="2">
    <location>
        <begin position="71"/>
        <end position="214"/>
    </location>
</feature>
<dbReference type="InterPro" id="IPR036915">
    <property type="entry name" value="Cyclin-like_sf"/>
</dbReference>
<dbReference type="Proteomes" id="UP000307169">
    <property type="component" value="Unassembled WGS sequence"/>
</dbReference>
<sequence>MIKNLRLFSSSCRTQAVLGPKTSKKEVYRWESSKPDDNILPKLEIESKRRWLAYMRMEEFELPKLEKYRKEFKPPAKDEVVKVRTLDYLNQEPHPASVKSVVTVKVSDLPLADASSKHKLKLLAGPRWSGPESRIVDGKLVEDVDGEIKISSEQFPYRAQNMRWCSDKLQLLLKESNDKSYNFDDIPLDTRHVTRRIRKSRRGGHRLENLAGAQQGRRPTKFDMPESWIEEAKSALILTPPVTPMFNEMKDTPENLSSFVQTFIASIFPPSKKQMMTNLYTPPASPASSQFNTGPHSDLYEFAHYIITRAELCTEAALSALALLARLRRKLPRARAESGPRLFLAAMIVASKGLFDIAYNNPGWYEIAAGCPAIEADFALADINLMERQLLSHLDYRVAVFGDEIIALRRIYMTGQIQQQTSLVKSASTNTSINSLLTPPPSPLDLPVEQVQAEAPPPRPLKSRVRNSIAGPQDIQHYQAFNEPLSIYARRPRAAPLPPLLPVQSSCSMESGPLSAPSDGQLPAYPSSFEQLLRSHRRWL</sequence>
<gene>
    <name evidence="3" type="ORF">E3Q17_02187</name>
</gene>
<dbReference type="GO" id="GO:0003735">
    <property type="term" value="F:structural constituent of ribosome"/>
    <property type="evidence" value="ECO:0007669"/>
    <property type="project" value="InterPro"/>
</dbReference>
<evidence type="ECO:0000259" key="2">
    <source>
        <dbReference type="Pfam" id="PF10213"/>
    </source>
</evidence>
<dbReference type="InterPro" id="IPR039848">
    <property type="entry name" value="Ribosomal_mS35_mt"/>
</dbReference>
<evidence type="ECO:0000313" key="3">
    <source>
        <dbReference type="EMBL" id="TIC00460.1"/>
    </source>
</evidence>
<accession>A0A4T0RUB1</accession>
<dbReference type="EMBL" id="SPRH01000023">
    <property type="protein sequence ID" value="TIC00460.1"/>
    <property type="molecule type" value="Genomic_DNA"/>
</dbReference>
<dbReference type="SUPFAM" id="SSF47954">
    <property type="entry name" value="Cyclin-like"/>
    <property type="match status" value="1"/>
</dbReference>
<dbReference type="GO" id="GO:0005763">
    <property type="term" value="C:mitochondrial small ribosomal subunit"/>
    <property type="evidence" value="ECO:0007669"/>
    <property type="project" value="TreeGrafter"/>
</dbReference>